<accession>A0A9X2KNT5</accession>
<gene>
    <name evidence="1" type="ORF">M9978_22505</name>
</gene>
<reference evidence="1" key="1">
    <citation type="submission" date="2022-05" db="EMBL/GenBank/DDBJ databases">
        <title>Sphingomonas sp. strain MG17 Genome sequencing and assembly.</title>
        <authorList>
            <person name="Kim I."/>
        </authorList>
    </citation>
    <scope>NUCLEOTIDE SEQUENCE</scope>
    <source>
        <strain evidence="1">MG17</strain>
    </source>
</reference>
<keyword evidence="2" id="KW-1185">Reference proteome</keyword>
<dbReference type="Proteomes" id="UP001139451">
    <property type="component" value="Unassembled WGS sequence"/>
</dbReference>
<dbReference type="GO" id="GO:0008168">
    <property type="term" value="F:methyltransferase activity"/>
    <property type="evidence" value="ECO:0007669"/>
    <property type="project" value="UniProtKB-KW"/>
</dbReference>
<protein>
    <submittedName>
        <fullName evidence="1">Methyltransferase</fullName>
    </submittedName>
</protein>
<sequence>SLDMAQMAVERLAPGGKLILYTGSAIVDGRDALREALGKLGCDLRYREIDPDVFGEELASSAYDTVDRIAVVAAILTK</sequence>
<comment type="caution">
    <text evidence="1">The sequence shown here is derived from an EMBL/GenBank/DDBJ whole genome shotgun (WGS) entry which is preliminary data.</text>
</comment>
<feature type="non-terminal residue" evidence="1">
    <location>
        <position position="1"/>
    </location>
</feature>
<name>A0A9X2KNT5_9SPHN</name>
<dbReference type="EMBL" id="JAMLDX010000035">
    <property type="protein sequence ID" value="MCP3733180.1"/>
    <property type="molecule type" value="Genomic_DNA"/>
</dbReference>
<organism evidence="1 2">
    <name type="scientific">Sphingomonas tagetis</name>
    <dbReference type="NCBI Taxonomy" id="2949092"/>
    <lineage>
        <taxon>Bacteria</taxon>
        <taxon>Pseudomonadati</taxon>
        <taxon>Pseudomonadota</taxon>
        <taxon>Alphaproteobacteria</taxon>
        <taxon>Sphingomonadales</taxon>
        <taxon>Sphingomonadaceae</taxon>
        <taxon>Sphingomonas</taxon>
    </lineage>
</organism>
<dbReference type="GO" id="GO:0032259">
    <property type="term" value="P:methylation"/>
    <property type="evidence" value="ECO:0007669"/>
    <property type="project" value="UniProtKB-KW"/>
</dbReference>
<keyword evidence="1" id="KW-0808">Transferase</keyword>
<keyword evidence="1" id="KW-0489">Methyltransferase</keyword>
<evidence type="ECO:0000313" key="1">
    <source>
        <dbReference type="EMBL" id="MCP3733180.1"/>
    </source>
</evidence>
<evidence type="ECO:0000313" key="2">
    <source>
        <dbReference type="Proteomes" id="UP001139451"/>
    </source>
</evidence>
<dbReference type="AlphaFoldDB" id="A0A9X2KNT5"/>
<proteinExistence type="predicted"/>